<evidence type="ECO:0000313" key="3">
    <source>
        <dbReference type="Proteomes" id="UP001152300"/>
    </source>
</evidence>
<keyword evidence="1" id="KW-0175">Coiled coil</keyword>
<dbReference type="AlphaFoldDB" id="A0A9X0AW13"/>
<comment type="caution">
    <text evidence="2">The sequence shown here is derived from an EMBL/GenBank/DDBJ whole genome shotgun (WGS) entry which is preliminary data.</text>
</comment>
<sequence length="452" mass="52291">MEDETVKLKDEIVKLKDEIVKLKDEMKRREDSIEAFAGSNKRDFDTLTGERDTMFEMVRRFRAEPPPPGLSNQKFWRPMLGTEIKDGLRRVMREIRSWSQEVAKDISQFDLQGHDREVFFDEVSKIMILDESDQQEFPKCMQRQRRLLSNVLDALLNHHLFSTIYSNPFFFLGEELSQGLNDILSLGNAWNVDDAQYWRSDTLRLILPENNGVEESGVKSQTNELIHKAGIRGAIDFMRSPAKYIMNENPSALEKLQRTYTFAAEHSYKLWTQRSIMKVLDPSDSLGQPYNSQDRNMEAHNRVNLGSKKSPEGQPITMVTSPRIDAFGHRDSDIGAKTRWYFEVVYYKPVTVWFYLPRSGEPDYGTEAVEPRVVPPRVETSPEIAGERLLKGLDETTLPELVTPYLDALAEQLRPLIEGLRWQIAEFADERIEIQKLIGESRKKREALRSIG</sequence>
<gene>
    <name evidence="2" type="ORF">OCU04_003097</name>
</gene>
<proteinExistence type="predicted"/>
<dbReference type="Proteomes" id="UP001152300">
    <property type="component" value="Unassembled WGS sequence"/>
</dbReference>
<dbReference type="EMBL" id="JAPEIS010000002">
    <property type="protein sequence ID" value="KAJ8069443.1"/>
    <property type="molecule type" value="Genomic_DNA"/>
</dbReference>
<evidence type="ECO:0000256" key="1">
    <source>
        <dbReference type="SAM" id="Coils"/>
    </source>
</evidence>
<evidence type="ECO:0000313" key="2">
    <source>
        <dbReference type="EMBL" id="KAJ8069443.1"/>
    </source>
</evidence>
<organism evidence="2 3">
    <name type="scientific">Sclerotinia nivalis</name>
    <dbReference type="NCBI Taxonomy" id="352851"/>
    <lineage>
        <taxon>Eukaryota</taxon>
        <taxon>Fungi</taxon>
        <taxon>Dikarya</taxon>
        <taxon>Ascomycota</taxon>
        <taxon>Pezizomycotina</taxon>
        <taxon>Leotiomycetes</taxon>
        <taxon>Helotiales</taxon>
        <taxon>Sclerotiniaceae</taxon>
        <taxon>Sclerotinia</taxon>
    </lineage>
</organism>
<keyword evidence="3" id="KW-1185">Reference proteome</keyword>
<protein>
    <submittedName>
        <fullName evidence="2">Uncharacterized protein</fullName>
    </submittedName>
</protein>
<dbReference type="OrthoDB" id="3516401at2759"/>
<reference evidence="2" key="1">
    <citation type="submission" date="2022-11" db="EMBL/GenBank/DDBJ databases">
        <title>Genome Resource of Sclerotinia nivalis Strain SnTB1, a Plant Pathogen Isolated from American Ginseng.</title>
        <authorList>
            <person name="Fan S."/>
        </authorList>
    </citation>
    <scope>NUCLEOTIDE SEQUENCE</scope>
    <source>
        <strain evidence="2">SnTB1</strain>
    </source>
</reference>
<accession>A0A9X0AW13</accession>
<feature type="coiled-coil region" evidence="1">
    <location>
        <begin position="5"/>
        <end position="32"/>
    </location>
</feature>
<name>A0A9X0AW13_9HELO</name>